<evidence type="ECO:0000259" key="1">
    <source>
        <dbReference type="PROSITE" id="PS51186"/>
    </source>
</evidence>
<evidence type="ECO:0000313" key="2">
    <source>
        <dbReference type="EMBL" id="MBZ5738687.1"/>
    </source>
</evidence>
<dbReference type="InterPro" id="IPR016181">
    <property type="entry name" value="Acyl_CoA_acyltransferase"/>
</dbReference>
<reference evidence="2 3" key="1">
    <citation type="submission" date="2021-09" db="EMBL/GenBank/DDBJ databases">
        <title>Whole genome sequence of Nocardioides sp. GBK3QG-3.</title>
        <authorList>
            <person name="Tuo L."/>
        </authorList>
    </citation>
    <scope>NUCLEOTIDE SEQUENCE [LARGE SCALE GENOMIC DNA]</scope>
    <source>
        <strain evidence="2 3">GBK3QG-3</strain>
    </source>
</reference>
<name>A0ABS7UDG7_9ACTN</name>
<organism evidence="2 3">
    <name type="scientific">Nocardioides mangrovi</name>
    <dbReference type="NCBI Taxonomy" id="2874580"/>
    <lineage>
        <taxon>Bacteria</taxon>
        <taxon>Bacillati</taxon>
        <taxon>Actinomycetota</taxon>
        <taxon>Actinomycetes</taxon>
        <taxon>Propionibacteriales</taxon>
        <taxon>Nocardioidaceae</taxon>
        <taxon>Nocardioides</taxon>
    </lineage>
</organism>
<dbReference type="Proteomes" id="UP000780875">
    <property type="component" value="Unassembled WGS sequence"/>
</dbReference>
<gene>
    <name evidence="2" type="ORF">K8U61_10985</name>
</gene>
<evidence type="ECO:0000313" key="3">
    <source>
        <dbReference type="Proteomes" id="UP000780875"/>
    </source>
</evidence>
<keyword evidence="3" id="KW-1185">Reference proteome</keyword>
<dbReference type="InterPro" id="IPR000182">
    <property type="entry name" value="GNAT_dom"/>
</dbReference>
<sequence length="180" mass="18912">MNLKSSIRPATPADSAAIAGVVADAFGDKGPVVARLVTALEDAGHARAGLVAEVEGQVVGHTMLSRSWVDAERALVEVLVLSPMSVATSHHGQGIGTDLLAAAVVEAERLGTPAVFLEGDPRFYGPRGWSPGRPLGFAPPSTRIPDPGFQVVVFAAREDWMTGALVYCDPFWSHDCVGLR</sequence>
<dbReference type="EMBL" id="JAIQZJ010000006">
    <property type="protein sequence ID" value="MBZ5738687.1"/>
    <property type="molecule type" value="Genomic_DNA"/>
</dbReference>
<comment type="caution">
    <text evidence="2">The sequence shown here is derived from an EMBL/GenBank/DDBJ whole genome shotgun (WGS) entry which is preliminary data.</text>
</comment>
<proteinExistence type="predicted"/>
<dbReference type="Gene3D" id="3.40.630.30">
    <property type="match status" value="1"/>
</dbReference>
<dbReference type="Pfam" id="PF00583">
    <property type="entry name" value="Acetyltransf_1"/>
    <property type="match status" value="1"/>
</dbReference>
<dbReference type="PROSITE" id="PS51186">
    <property type="entry name" value="GNAT"/>
    <property type="match status" value="1"/>
</dbReference>
<feature type="domain" description="N-acetyltransferase" evidence="1">
    <location>
        <begin position="5"/>
        <end position="159"/>
    </location>
</feature>
<dbReference type="CDD" id="cd04301">
    <property type="entry name" value="NAT_SF"/>
    <property type="match status" value="1"/>
</dbReference>
<accession>A0ABS7UDG7</accession>
<protein>
    <submittedName>
        <fullName evidence="2">N-acetyltransferase</fullName>
    </submittedName>
</protein>
<dbReference type="SUPFAM" id="SSF55729">
    <property type="entry name" value="Acyl-CoA N-acyltransferases (Nat)"/>
    <property type="match status" value="1"/>
</dbReference>